<keyword evidence="1" id="KW-0805">Transcription regulation</keyword>
<dbReference type="PANTHER" id="PTHR33124">
    <property type="entry name" value="TRANSCRIPTION FACTOR IBH1-LIKE 1"/>
    <property type="match status" value="1"/>
</dbReference>
<evidence type="ECO:0008006" key="6">
    <source>
        <dbReference type="Google" id="ProtNLM"/>
    </source>
</evidence>
<dbReference type="InterPro" id="IPR044660">
    <property type="entry name" value="IBH1-like"/>
</dbReference>
<organism evidence="4 5">
    <name type="scientific">Musa troglodytarum</name>
    <name type="common">fe'i banana</name>
    <dbReference type="NCBI Taxonomy" id="320322"/>
    <lineage>
        <taxon>Eukaryota</taxon>
        <taxon>Viridiplantae</taxon>
        <taxon>Streptophyta</taxon>
        <taxon>Embryophyta</taxon>
        <taxon>Tracheophyta</taxon>
        <taxon>Spermatophyta</taxon>
        <taxon>Magnoliopsida</taxon>
        <taxon>Liliopsida</taxon>
        <taxon>Zingiberales</taxon>
        <taxon>Musaceae</taxon>
        <taxon>Musa</taxon>
    </lineage>
</organism>
<accession>A0A9E7H836</accession>
<reference evidence="4" key="1">
    <citation type="submission" date="2022-05" db="EMBL/GenBank/DDBJ databases">
        <title>The Musa troglodytarum L. genome provides insights into the mechanism of non-climacteric behaviour and enrichment of carotenoids.</title>
        <authorList>
            <person name="Wang J."/>
        </authorList>
    </citation>
    <scope>NUCLEOTIDE SEQUENCE</scope>
    <source>
        <tissue evidence="4">Leaf</tissue>
    </source>
</reference>
<feature type="region of interest" description="Disordered" evidence="3">
    <location>
        <begin position="60"/>
        <end position="103"/>
    </location>
</feature>
<proteinExistence type="predicted"/>
<evidence type="ECO:0000313" key="4">
    <source>
        <dbReference type="EMBL" id="URE25307.1"/>
    </source>
</evidence>
<keyword evidence="2" id="KW-0804">Transcription</keyword>
<feature type="region of interest" description="Disordered" evidence="3">
    <location>
        <begin position="1"/>
        <end position="43"/>
    </location>
</feature>
<evidence type="ECO:0000256" key="2">
    <source>
        <dbReference type="ARBA" id="ARBA00023163"/>
    </source>
</evidence>
<dbReference type="GO" id="GO:0006355">
    <property type="term" value="P:regulation of DNA-templated transcription"/>
    <property type="evidence" value="ECO:0007669"/>
    <property type="project" value="InterPro"/>
</dbReference>
<evidence type="ECO:0000256" key="3">
    <source>
        <dbReference type="SAM" id="MobiDB-lite"/>
    </source>
</evidence>
<sequence length="160" mass="17780">MDGRRRQEAAGGSRDQLPRPGGATSCGGPRLSHRGKGRFAVGGSLRRKVRELRRLVPGGRRAELHEMDGRRRQEVARRSRDELPRPGGATSCGGPRLSHRGKGRFAVGGSLRRKVRELRRLVPGGRQLPAEQLLLHTADYILRLSLQVQLLRALSKLYMP</sequence>
<feature type="compositionally biased region" description="Basic and acidic residues" evidence="3">
    <location>
        <begin position="60"/>
        <end position="84"/>
    </location>
</feature>
<dbReference type="EMBL" id="CP097510">
    <property type="protein sequence ID" value="URE25307.1"/>
    <property type="molecule type" value="Genomic_DNA"/>
</dbReference>
<name>A0A9E7H836_9LILI</name>
<gene>
    <name evidence="4" type="ORF">MUK42_15971</name>
</gene>
<dbReference type="AlphaFoldDB" id="A0A9E7H836"/>
<keyword evidence="5" id="KW-1185">Reference proteome</keyword>
<evidence type="ECO:0000256" key="1">
    <source>
        <dbReference type="ARBA" id="ARBA00023015"/>
    </source>
</evidence>
<evidence type="ECO:0000313" key="5">
    <source>
        <dbReference type="Proteomes" id="UP001055439"/>
    </source>
</evidence>
<dbReference type="Proteomes" id="UP001055439">
    <property type="component" value="Chromosome 8"/>
</dbReference>
<dbReference type="OrthoDB" id="1901781at2759"/>
<protein>
    <recommendedName>
        <fullName evidence="6">BHLH domain-containing protein</fullName>
    </recommendedName>
</protein>
<dbReference type="PANTHER" id="PTHR33124:SF9">
    <property type="entry name" value="TRANSCRIPTION FACTOR"/>
    <property type="match status" value="1"/>
</dbReference>